<gene>
    <name evidence="2" type="ORF">HMPREF9448_01100</name>
</gene>
<dbReference type="InterPro" id="IPR028994">
    <property type="entry name" value="Integrin_alpha_N"/>
</dbReference>
<dbReference type="OrthoDB" id="974255at2"/>
<dbReference type="InterPro" id="IPR026444">
    <property type="entry name" value="Secre_tail"/>
</dbReference>
<dbReference type="GeneID" id="77848394"/>
<accession>K0XLE2</accession>
<dbReference type="HOGENOM" id="CLU_751565_0_0_10"/>
<dbReference type="AlphaFoldDB" id="K0XLE2"/>
<protein>
    <submittedName>
        <fullName evidence="2">Por secretion system C-terminal sorting domain-containing protein</fullName>
    </submittedName>
</protein>
<dbReference type="STRING" id="742726.HMPREF9448_01100"/>
<evidence type="ECO:0000256" key="1">
    <source>
        <dbReference type="SAM" id="SignalP"/>
    </source>
</evidence>
<name>K0XLE2_9BACT</name>
<proteinExistence type="predicted"/>
<keyword evidence="1" id="KW-0732">Signal</keyword>
<dbReference type="Proteomes" id="UP000006044">
    <property type="component" value="Unassembled WGS sequence"/>
</dbReference>
<reference evidence="2 3" key="1">
    <citation type="submission" date="2012-08" db="EMBL/GenBank/DDBJ databases">
        <title>The Genome Sequence of Barnesiella intestinihominis YIT 11860.</title>
        <authorList>
            <consortium name="The Broad Institute Genome Sequencing Platform"/>
            <person name="Earl A."/>
            <person name="Ward D."/>
            <person name="Feldgarden M."/>
            <person name="Gevers D."/>
            <person name="Morotomi M."/>
            <person name="Walker B."/>
            <person name="Young S.K."/>
            <person name="Zeng Q."/>
            <person name="Gargeya S."/>
            <person name="Fitzgerald M."/>
            <person name="Haas B."/>
            <person name="Abouelleil A."/>
            <person name="Alvarado L."/>
            <person name="Arachchi H.M."/>
            <person name="Berlin A.M."/>
            <person name="Chapman S.B."/>
            <person name="Goldberg J."/>
            <person name="Griggs A."/>
            <person name="Gujja S."/>
            <person name="Hansen M."/>
            <person name="Howarth C."/>
            <person name="Imamovic A."/>
            <person name="Larimer J."/>
            <person name="McCowen C."/>
            <person name="Montmayeur A."/>
            <person name="Murphy C."/>
            <person name="Neiman D."/>
            <person name="Pearson M."/>
            <person name="Priest M."/>
            <person name="Roberts A."/>
            <person name="Saif S."/>
            <person name="Shea T."/>
            <person name="Sisk P."/>
            <person name="Sykes S."/>
            <person name="Wortman J."/>
            <person name="Nusbaum C."/>
            <person name="Birren B."/>
        </authorList>
    </citation>
    <scope>NUCLEOTIDE SEQUENCE [LARGE SCALE GENOMIC DNA]</scope>
    <source>
        <strain evidence="2 3">YIT 11860</strain>
    </source>
</reference>
<dbReference type="RefSeq" id="WP_008861588.1">
    <property type="nucleotide sequence ID" value="NZ_CAXSYG010000006.1"/>
</dbReference>
<dbReference type="PANTHER" id="PTHR44103:SF1">
    <property type="entry name" value="PROPROTEIN CONVERTASE P"/>
    <property type="match status" value="1"/>
</dbReference>
<sequence length="368" mass="40071">MRKIVFLLTALCLSMSAWSQDGLVYWSQADGYKFDFDLDGTVDFSLPTQTTDKAISQVFVFDANGDGYFDLCELDLNDNLINWIFYYNDGNNNFVDPQTVIYGMSEGDKKLAGDFNGDGIGDVGIRRDNEFGLWWLITFQAMAPDVNQQFGISDKDLLVAGDMNGDGQDDIVCYDKGSWLCSFTPSDTEYKTPDFVSKDVQVTFGTSYDIPVLCDVDGDGYADMGLCSVDDEEVSFNLHSATKTANNGYSSDNGRGTFDKVVLMPSGINPTCVCAVKSKGTTGIESEHAVANVSVYPTLVRAGDSFTVKGNDVTKVKIYGMMGQLVKEIDTDGSMSTVVVSVDGWAQGTYFVCCESEGAVSSSKLIVQ</sequence>
<comment type="caution">
    <text evidence="2">The sequence shown here is derived from an EMBL/GenBank/DDBJ whole genome shotgun (WGS) entry which is preliminary data.</text>
</comment>
<dbReference type="eggNOG" id="COG1621">
    <property type="taxonomic scope" value="Bacteria"/>
</dbReference>
<feature type="signal peptide" evidence="1">
    <location>
        <begin position="1"/>
        <end position="19"/>
    </location>
</feature>
<evidence type="ECO:0000313" key="2">
    <source>
        <dbReference type="EMBL" id="EJZ64620.1"/>
    </source>
</evidence>
<dbReference type="NCBIfam" id="TIGR04183">
    <property type="entry name" value="Por_Secre_tail"/>
    <property type="match status" value="1"/>
</dbReference>
<organism evidence="2 3">
    <name type="scientific">Barnesiella intestinihominis YIT 11860</name>
    <dbReference type="NCBI Taxonomy" id="742726"/>
    <lineage>
        <taxon>Bacteria</taxon>
        <taxon>Pseudomonadati</taxon>
        <taxon>Bacteroidota</taxon>
        <taxon>Bacteroidia</taxon>
        <taxon>Bacteroidales</taxon>
        <taxon>Barnesiellaceae</taxon>
        <taxon>Barnesiella</taxon>
    </lineage>
</organism>
<evidence type="ECO:0000313" key="3">
    <source>
        <dbReference type="Proteomes" id="UP000006044"/>
    </source>
</evidence>
<dbReference type="SUPFAM" id="SSF69318">
    <property type="entry name" value="Integrin alpha N-terminal domain"/>
    <property type="match status" value="1"/>
</dbReference>
<dbReference type="PATRIC" id="fig|742726.3.peg.1170"/>
<dbReference type="PANTHER" id="PTHR44103">
    <property type="entry name" value="PROPROTEIN CONVERTASE P"/>
    <property type="match status" value="1"/>
</dbReference>
<keyword evidence="3" id="KW-1185">Reference proteome</keyword>
<dbReference type="EMBL" id="ADLE01000008">
    <property type="protein sequence ID" value="EJZ64620.1"/>
    <property type="molecule type" value="Genomic_DNA"/>
</dbReference>
<dbReference type="Gene3D" id="2.40.128.340">
    <property type="match status" value="1"/>
</dbReference>
<feature type="chain" id="PRO_5003841468" evidence="1">
    <location>
        <begin position="20"/>
        <end position="368"/>
    </location>
</feature>